<gene>
    <name evidence="4" type="ORF">KUTeg_024655</name>
</gene>
<dbReference type="Proteomes" id="UP001217089">
    <property type="component" value="Unassembled WGS sequence"/>
</dbReference>
<feature type="compositionally biased region" description="Polar residues" evidence="2">
    <location>
        <begin position="262"/>
        <end position="274"/>
    </location>
</feature>
<reference evidence="4 5" key="1">
    <citation type="submission" date="2022-12" db="EMBL/GenBank/DDBJ databases">
        <title>Chromosome-level genome of Tegillarca granosa.</title>
        <authorList>
            <person name="Kim J."/>
        </authorList>
    </citation>
    <scope>NUCLEOTIDE SEQUENCE [LARGE SCALE GENOMIC DNA]</scope>
    <source>
        <strain evidence="4">Teg-2019</strain>
        <tissue evidence="4">Adductor muscle</tissue>
    </source>
</reference>
<evidence type="ECO:0000313" key="5">
    <source>
        <dbReference type="Proteomes" id="UP001217089"/>
    </source>
</evidence>
<organism evidence="4 5">
    <name type="scientific">Tegillarca granosa</name>
    <name type="common">Malaysian cockle</name>
    <name type="synonym">Anadara granosa</name>
    <dbReference type="NCBI Taxonomy" id="220873"/>
    <lineage>
        <taxon>Eukaryota</taxon>
        <taxon>Metazoa</taxon>
        <taxon>Spiralia</taxon>
        <taxon>Lophotrochozoa</taxon>
        <taxon>Mollusca</taxon>
        <taxon>Bivalvia</taxon>
        <taxon>Autobranchia</taxon>
        <taxon>Pteriomorphia</taxon>
        <taxon>Arcoida</taxon>
        <taxon>Arcoidea</taxon>
        <taxon>Arcidae</taxon>
        <taxon>Tegillarca</taxon>
    </lineage>
</organism>
<feature type="transmembrane region" description="Helical" evidence="3">
    <location>
        <begin position="802"/>
        <end position="820"/>
    </location>
</feature>
<evidence type="ECO:0000256" key="2">
    <source>
        <dbReference type="SAM" id="MobiDB-lite"/>
    </source>
</evidence>
<keyword evidence="1" id="KW-0175">Coiled coil</keyword>
<dbReference type="EMBL" id="JARBDR010000923">
    <property type="protein sequence ID" value="KAJ8298124.1"/>
    <property type="molecule type" value="Genomic_DNA"/>
</dbReference>
<name>A0ABQ9E1Y0_TEGGR</name>
<keyword evidence="5" id="KW-1185">Reference proteome</keyword>
<proteinExistence type="predicted"/>
<feature type="transmembrane region" description="Helical" evidence="3">
    <location>
        <begin position="595"/>
        <end position="616"/>
    </location>
</feature>
<protein>
    <submittedName>
        <fullName evidence="4">Uncharacterized protein</fullName>
    </submittedName>
</protein>
<evidence type="ECO:0000256" key="3">
    <source>
        <dbReference type="SAM" id="Phobius"/>
    </source>
</evidence>
<evidence type="ECO:0000256" key="1">
    <source>
        <dbReference type="SAM" id="Coils"/>
    </source>
</evidence>
<keyword evidence="3" id="KW-0472">Membrane</keyword>
<evidence type="ECO:0000313" key="4">
    <source>
        <dbReference type="EMBL" id="KAJ8298124.1"/>
    </source>
</evidence>
<keyword evidence="3" id="KW-1133">Transmembrane helix</keyword>
<comment type="caution">
    <text evidence="4">The sequence shown here is derived from an EMBL/GenBank/DDBJ whole genome shotgun (WGS) entry which is preliminary data.</text>
</comment>
<accession>A0ABQ9E1Y0</accession>
<feature type="coiled-coil region" evidence="1">
    <location>
        <begin position="329"/>
        <end position="413"/>
    </location>
</feature>
<keyword evidence="3" id="KW-0812">Transmembrane</keyword>
<feature type="region of interest" description="Disordered" evidence="2">
    <location>
        <begin position="242"/>
        <end position="274"/>
    </location>
</feature>
<feature type="compositionally biased region" description="Basic and acidic residues" evidence="2">
    <location>
        <begin position="242"/>
        <end position="261"/>
    </location>
</feature>
<sequence length="821" mass="97073">MLVEMNKKIKQKNEELYQSCLKAIDQNKDTKSTIKILNKVVNDEHLRIREVLEDSFESVKSQRISQYECYLQDLDKSKSIVEQNIRKNEELLSIIECISHTDLLYEKDKYMEQIKICETDLQLPSFDVKENSVVKSTLIQAVYSEEEKETLKQMESNHEILRGEKDYFENAFENVMTLLKSVLDYRKNAITEIRKSHLRLPEIPKNLKNPQKKKMKTRRKSAKNELKRFKNIAIELIDLERKHEQGHDKSSKRRNIEDTTHKTTSGESEVGTDQNMELEHKNEQTSTTIATVIEWINICHKRLNQIVFDRDELTLPSGKELDTKEKKTLEITKARLEDISQHIKQLEKEMSSTSKELNEKKEEARKVISEKEKALTSIKQLKIEMSSTSEELNEKKEEAREAILDKKKALERLSKYVGLKLQENNPMVADLNDDYRSTKLGEKYRELYDNEWTDAYRIITIKLRMTEEEAVTQLLELLKEIYETCTIIAKKQINSIFCPMKMEDSEETVMKPNIIQTIKNFQRVMAPDIMISVAEKMYEYCTVQPHEEIHAMLKPIKFVELEDNIKEIEHFRNDMEPYIKITVAEINFEHKTTPAAFFMICFCFGDLPLIVCRIRMSINFIRRILRELLLKYVVGYVNKSKAFHETYLIKIISKIKKKNNYELLTNINQKEIYDMCEKMPGHQISAILYPIEIKEFEEKIEEHSLYKKREDFQKVPGLLKKEKDFQKEVLPDMMIIIEEAIKTTKNNKDKFGKVLELCEAYIQSCIILCWMMNVQDPPVVLEFGVKKGERFNTIYNTEKLNYIKYLLFCIINQLLYFLFYT</sequence>